<gene>
    <name evidence="1" type="ordered locus">AFE_1026</name>
</gene>
<proteinExistence type="predicted"/>
<keyword evidence="2" id="KW-1185">Reference proteome</keyword>
<organism evidence="1 2">
    <name type="scientific">Acidithiobacillus ferrooxidans (strain ATCC 23270 / DSM 14882 / CIP 104768 / NCIMB 8455)</name>
    <name type="common">Ferrobacillus ferrooxidans (strain ATCC 23270)</name>
    <dbReference type="NCBI Taxonomy" id="243159"/>
    <lineage>
        <taxon>Bacteria</taxon>
        <taxon>Pseudomonadati</taxon>
        <taxon>Pseudomonadota</taxon>
        <taxon>Acidithiobacillia</taxon>
        <taxon>Acidithiobacillales</taxon>
        <taxon>Acidithiobacillaceae</taxon>
        <taxon>Acidithiobacillus</taxon>
    </lineage>
</organism>
<dbReference type="KEGG" id="afr:AFE_1026"/>
<dbReference type="Proteomes" id="UP000001362">
    <property type="component" value="Chromosome"/>
</dbReference>
<evidence type="ECO:0000313" key="2">
    <source>
        <dbReference type="Proteomes" id="UP000001362"/>
    </source>
</evidence>
<dbReference type="STRING" id="243159.AFE_1026"/>
<reference evidence="1 2" key="1">
    <citation type="journal article" date="2008" name="BMC Genomics">
        <title>Acidithiobacillus ferrooxidans metabolism: from genome sequence to industrial applications.</title>
        <authorList>
            <person name="Valdes J."/>
            <person name="Pedroso I."/>
            <person name="Quatrini R."/>
            <person name="Dodson R.J."/>
            <person name="Tettelin H."/>
            <person name="Blake R.II."/>
            <person name="Eisen J.A."/>
            <person name="Holmes D.S."/>
        </authorList>
    </citation>
    <scope>NUCLEOTIDE SEQUENCE [LARGE SCALE GENOMIC DNA]</scope>
    <source>
        <strain evidence="2">ATCC 23270 / DSM 14882 / CIP 104768 / NCIMB 8455</strain>
    </source>
</reference>
<dbReference type="PaxDb" id="243159-AFE_1026"/>
<dbReference type="HOGENOM" id="CLU_3401681_0_0_6"/>
<dbReference type="EMBL" id="CP001219">
    <property type="protein sequence ID" value="ACK79337.1"/>
    <property type="molecule type" value="Genomic_DNA"/>
</dbReference>
<protein>
    <submittedName>
        <fullName evidence="1">Uncharacterized protein</fullName>
    </submittedName>
</protein>
<accession>B7J7K1</accession>
<evidence type="ECO:0000313" key="1">
    <source>
        <dbReference type="EMBL" id="ACK79337.1"/>
    </source>
</evidence>
<name>B7J7K1_ACIF2</name>
<dbReference type="AlphaFoldDB" id="B7J7K1"/>
<sequence length="30" mass="3211">MLHGQIQIARIMEPAYVLIGNRASTLTAAA</sequence>